<name>A0A7I8IGF6_SPIIN</name>
<evidence type="ECO:0000256" key="1">
    <source>
        <dbReference type="SAM" id="MobiDB-lite"/>
    </source>
</evidence>
<sequence>MPWSRAPHSPGLDWLFETEMRRYCSSSLVSPIDIGTGSSYSPMPGTRGSTELMDDMEDEQGDGEDE</sequence>
<evidence type="ECO:0000313" key="2">
    <source>
        <dbReference type="EMBL" id="CAA2616474.1"/>
    </source>
</evidence>
<dbReference type="Proteomes" id="UP001189122">
    <property type="component" value="Unassembled WGS sequence"/>
</dbReference>
<proteinExistence type="predicted"/>
<evidence type="ECO:0000313" key="3">
    <source>
        <dbReference type="Proteomes" id="UP001189122"/>
    </source>
</evidence>
<gene>
    <name evidence="2" type="ORF">SI7747_02002693</name>
</gene>
<feature type="compositionally biased region" description="Acidic residues" evidence="1">
    <location>
        <begin position="52"/>
        <end position="66"/>
    </location>
</feature>
<keyword evidence="3" id="KW-1185">Reference proteome</keyword>
<protein>
    <submittedName>
        <fullName evidence="2">Uncharacterized protein</fullName>
    </submittedName>
</protein>
<reference evidence="2 3" key="1">
    <citation type="submission" date="2019-12" db="EMBL/GenBank/DDBJ databases">
        <authorList>
            <person name="Scholz U."/>
            <person name="Mascher M."/>
            <person name="Fiebig A."/>
        </authorList>
    </citation>
    <scope>NUCLEOTIDE SEQUENCE</scope>
</reference>
<accession>A0A7I8IGF6</accession>
<feature type="region of interest" description="Disordered" evidence="1">
    <location>
        <begin position="28"/>
        <end position="66"/>
    </location>
</feature>
<organism evidence="2">
    <name type="scientific">Spirodela intermedia</name>
    <name type="common">Intermediate duckweed</name>
    <dbReference type="NCBI Taxonomy" id="51605"/>
    <lineage>
        <taxon>Eukaryota</taxon>
        <taxon>Viridiplantae</taxon>
        <taxon>Streptophyta</taxon>
        <taxon>Embryophyta</taxon>
        <taxon>Tracheophyta</taxon>
        <taxon>Spermatophyta</taxon>
        <taxon>Magnoliopsida</taxon>
        <taxon>Liliopsida</taxon>
        <taxon>Araceae</taxon>
        <taxon>Lemnoideae</taxon>
        <taxon>Spirodela</taxon>
    </lineage>
</organism>
<dbReference type="EMBL" id="LR743589">
    <property type="protein sequence ID" value="CAA2616474.1"/>
    <property type="molecule type" value="Genomic_DNA"/>
</dbReference>
<dbReference type="EMBL" id="CACRZD030000002">
    <property type="protein sequence ID" value="CAA6656153.1"/>
    <property type="molecule type" value="Genomic_DNA"/>
</dbReference>
<dbReference type="AlphaFoldDB" id="A0A7I8IGF6"/>